<dbReference type="RefSeq" id="WP_406765627.1">
    <property type="nucleotide sequence ID" value="NZ_JBJHZY010000002.1"/>
</dbReference>
<reference evidence="1 2" key="1">
    <citation type="submission" date="2024-11" db="EMBL/GenBank/DDBJ databases">
        <authorList>
            <person name="Heng Y.C."/>
            <person name="Lim A.C.H."/>
            <person name="Lee J.K.Y."/>
            <person name="Kittelmann S."/>
        </authorList>
    </citation>
    <scope>NUCLEOTIDE SEQUENCE [LARGE SCALE GENOMIC DNA]</scope>
    <source>
        <strain evidence="1 2">WILCCON 0202</strain>
    </source>
</reference>
<gene>
    <name evidence="1" type="ORF">ACJDUH_12995</name>
</gene>
<dbReference type="EMBL" id="JBJHZY010000002">
    <property type="protein sequence ID" value="MFL0269008.1"/>
    <property type="molecule type" value="Genomic_DNA"/>
</dbReference>
<keyword evidence="2" id="KW-1185">Reference proteome</keyword>
<evidence type="ECO:0000313" key="2">
    <source>
        <dbReference type="Proteomes" id="UP001623661"/>
    </source>
</evidence>
<organism evidence="1 2">
    <name type="scientific">Candidatus Clostridium radicumherbarum</name>
    <dbReference type="NCBI Taxonomy" id="3381662"/>
    <lineage>
        <taxon>Bacteria</taxon>
        <taxon>Bacillati</taxon>
        <taxon>Bacillota</taxon>
        <taxon>Clostridia</taxon>
        <taxon>Eubacteriales</taxon>
        <taxon>Clostridiaceae</taxon>
        <taxon>Clostridium</taxon>
    </lineage>
</organism>
<accession>A0ABW8TUW5</accession>
<evidence type="ECO:0000313" key="1">
    <source>
        <dbReference type="EMBL" id="MFL0269008.1"/>
    </source>
</evidence>
<protein>
    <submittedName>
        <fullName evidence="1">Uncharacterized protein</fullName>
    </submittedName>
</protein>
<sequence>MGIGSFFKGLFSKEEENDSLQENDSNYDTELEIEEEEKVVVALAASIMAGKDKPDSHFHISKIRRVK</sequence>
<comment type="caution">
    <text evidence="1">The sequence shown here is derived from an EMBL/GenBank/DDBJ whole genome shotgun (WGS) entry which is preliminary data.</text>
</comment>
<dbReference type="Proteomes" id="UP001623661">
    <property type="component" value="Unassembled WGS sequence"/>
</dbReference>
<proteinExistence type="predicted"/>
<name>A0ABW8TUW5_9CLOT</name>